<evidence type="ECO:0000256" key="4">
    <source>
        <dbReference type="SAM" id="MobiDB-lite"/>
    </source>
</evidence>
<evidence type="ECO:0000313" key="7">
    <source>
        <dbReference type="Proteomes" id="UP001470230"/>
    </source>
</evidence>
<evidence type="ECO:0000256" key="3">
    <source>
        <dbReference type="RuleBase" id="RU003829"/>
    </source>
</evidence>
<keyword evidence="7" id="KW-1185">Reference proteome</keyword>
<dbReference type="InterPro" id="IPR001373">
    <property type="entry name" value="Cullin_N"/>
</dbReference>
<dbReference type="PANTHER" id="PTHR11932">
    <property type="entry name" value="CULLIN"/>
    <property type="match status" value="1"/>
</dbReference>
<feature type="compositionally biased region" description="Low complexity" evidence="4">
    <location>
        <begin position="49"/>
        <end position="66"/>
    </location>
</feature>
<dbReference type="PROSITE" id="PS50069">
    <property type="entry name" value="CULLIN_2"/>
    <property type="match status" value="1"/>
</dbReference>
<dbReference type="Pfam" id="PF00888">
    <property type="entry name" value="Cullin"/>
    <property type="match status" value="1"/>
</dbReference>
<dbReference type="EMBL" id="JAPFFF010000002">
    <property type="protein sequence ID" value="KAK8895795.1"/>
    <property type="molecule type" value="Genomic_DNA"/>
</dbReference>
<gene>
    <name evidence="6" type="ORF">M9Y10_013680</name>
</gene>
<dbReference type="SMART" id="SM00884">
    <property type="entry name" value="Cullin_Nedd8"/>
    <property type="match status" value="1"/>
</dbReference>
<feature type="compositionally biased region" description="Basic residues" evidence="4">
    <location>
        <begin position="23"/>
        <end position="43"/>
    </location>
</feature>
<organism evidence="6 7">
    <name type="scientific">Tritrichomonas musculus</name>
    <dbReference type="NCBI Taxonomy" id="1915356"/>
    <lineage>
        <taxon>Eukaryota</taxon>
        <taxon>Metamonada</taxon>
        <taxon>Parabasalia</taxon>
        <taxon>Tritrichomonadida</taxon>
        <taxon>Tritrichomonadidae</taxon>
        <taxon>Tritrichomonas</taxon>
    </lineage>
</organism>
<evidence type="ECO:0000256" key="2">
    <source>
        <dbReference type="PROSITE-ProRule" id="PRU00330"/>
    </source>
</evidence>
<dbReference type="Gene3D" id="3.30.230.130">
    <property type="entry name" value="Cullin, Chain C, Domain 2"/>
    <property type="match status" value="1"/>
</dbReference>
<dbReference type="Gene3D" id="1.10.10.10">
    <property type="entry name" value="Winged helix-like DNA-binding domain superfamily/Winged helix DNA-binding domain"/>
    <property type="match status" value="1"/>
</dbReference>
<dbReference type="InterPro" id="IPR036317">
    <property type="entry name" value="Cullin_homology_sf"/>
</dbReference>
<feature type="compositionally biased region" description="Polar residues" evidence="4">
    <location>
        <begin position="280"/>
        <end position="291"/>
    </location>
</feature>
<dbReference type="Proteomes" id="UP001470230">
    <property type="component" value="Unassembled WGS sequence"/>
</dbReference>
<name>A0ABR2KXI0_9EUKA</name>
<feature type="region of interest" description="Disordered" evidence="4">
    <location>
        <begin position="23"/>
        <end position="103"/>
    </location>
</feature>
<evidence type="ECO:0000256" key="1">
    <source>
        <dbReference type="ARBA" id="ARBA00006019"/>
    </source>
</evidence>
<feature type="compositionally biased region" description="Polar residues" evidence="4">
    <location>
        <begin position="70"/>
        <end position="84"/>
    </location>
</feature>
<reference evidence="6 7" key="1">
    <citation type="submission" date="2024-04" db="EMBL/GenBank/DDBJ databases">
        <title>Tritrichomonas musculus Genome.</title>
        <authorList>
            <person name="Alves-Ferreira E."/>
            <person name="Grigg M."/>
            <person name="Lorenzi H."/>
            <person name="Galac M."/>
        </authorList>
    </citation>
    <scope>NUCLEOTIDE SEQUENCE [LARGE SCALE GENOMIC DNA]</scope>
    <source>
        <strain evidence="6 7">EAF2021</strain>
    </source>
</reference>
<accession>A0ABR2KXI0</accession>
<feature type="compositionally biased region" description="Basic and acidic residues" evidence="4">
    <location>
        <begin position="593"/>
        <end position="602"/>
    </location>
</feature>
<protein>
    <recommendedName>
        <fullName evidence="5">Cullin family profile domain-containing protein</fullName>
    </recommendedName>
</protein>
<feature type="region of interest" description="Disordered" evidence="4">
    <location>
        <begin position="592"/>
        <end position="686"/>
    </location>
</feature>
<dbReference type="SUPFAM" id="SSF75632">
    <property type="entry name" value="Cullin homology domain"/>
    <property type="match status" value="1"/>
</dbReference>
<feature type="compositionally biased region" description="Low complexity" evidence="4">
    <location>
        <begin position="85"/>
        <end position="102"/>
    </location>
</feature>
<dbReference type="InterPro" id="IPR019559">
    <property type="entry name" value="Cullin_neddylation_domain"/>
</dbReference>
<evidence type="ECO:0000313" key="6">
    <source>
        <dbReference type="EMBL" id="KAK8895795.1"/>
    </source>
</evidence>
<dbReference type="InterPro" id="IPR045093">
    <property type="entry name" value="Cullin"/>
</dbReference>
<dbReference type="Gene3D" id="1.20.1310.10">
    <property type="entry name" value="Cullin Repeats"/>
    <property type="match status" value="1"/>
</dbReference>
<comment type="similarity">
    <text evidence="1 2 3">Belongs to the cullin family.</text>
</comment>
<dbReference type="SUPFAM" id="SSF74788">
    <property type="entry name" value="Cullin repeat-like"/>
    <property type="match status" value="1"/>
</dbReference>
<comment type="caution">
    <text evidence="6">The sequence shown here is derived from an EMBL/GenBank/DDBJ whole genome shotgun (WGS) entry which is preliminary data.</text>
</comment>
<feature type="domain" description="Cullin family profile" evidence="5">
    <location>
        <begin position="486"/>
        <end position="773"/>
    </location>
</feature>
<proteinExistence type="inferred from homology"/>
<dbReference type="SUPFAM" id="SSF46785">
    <property type="entry name" value="Winged helix' DNA-binding domain"/>
    <property type="match status" value="1"/>
</dbReference>
<evidence type="ECO:0000259" key="5">
    <source>
        <dbReference type="PROSITE" id="PS50069"/>
    </source>
</evidence>
<feature type="compositionally biased region" description="Basic and acidic residues" evidence="4">
    <location>
        <begin position="609"/>
        <end position="635"/>
    </location>
</feature>
<feature type="compositionally biased region" description="Basic and acidic residues" evidence="4">
    <location>
        <begin position="644"/>
        <end position="674"/>
    </location>
</feature>
<dbReference type="InterPro" id="IPR016158">
    <property type="entry name" value="Cullin_homology"/>
</dbReference>
<feature type="region of interest" description="Disordered" evidence="4">
    <location>
        <begin position="268"/>
        <end position="291"/>
    </location>
</feature>
<dbReference type="InterPro" id="IPR036388">
    <property type="entry name" value="WH-like_DNA-bd_sf"/>
</dbReference>
<dbReference type="InterPro" id="IPR036390">
    <property type="entry name" value="WH_DNA-bd_sf"/>
</dbReference>
<sequence>MSQSDTVSNILERITQETAQVTTKKKIFGMKSKRTTKTPRPQKKVVLESSNSSSSTANNMSPASSPFRAQLNQIPPRSQSMPVESNTLSQDSISSTSSTNLNEYSTNSQTNILDSNDSFFDDQWLIISPCIDNIFEQGSEGKFEPAFQAVERLCRNKQYCEKMNNQLLLKIDSFANIISKKLHPPVNYQSVTSVLDFIQRSNTLLASIFSTFERSFLAPQLTIEQLVHKHITKAIHVDQSIADGICSATIDEINNQRQKNISEIDSKLNINDDNQKGNSKEINNQSPKNNLNPYQQTAFVISQFDLTKDIIKPLESDTADFYSKIKLNDNSSKILLKHIQLIIESEEQIMNFFAVDIQKVSISKARDIIYVKRFIMELPQIIQTIMDSNDSDSMTLLSSLVSNSSSENLLKKFISSYSDDIRQRCEVILSISSEQNKNDNLNNDKIIPELIQIHSTMINVREIIGKQSSDMIFRAFKNTINEVTFKVAFLLAKYCHEMILSDPHAFTESITKIINLFRELESMDVFFTHYKEFLTVRLLKGTFDNESEAVKAEKSFIEKIEGICGEEDVAPMREMIKDSESWNELNEDFMESLNKKQEKSENIDNEIPLNKESENDQKTSQKEVEEESSHKETDNKGLIPSDNDIDHENKESPSNEANTEQKAEANDSPTKEAETAQLSIQEQQDIDDQNEFKKIEFPIFIQTFNSSQFQPYSCYTLNANEDKKKEGEVNKFFPSPSGLLNARSQFSKFYTETYARKSIKWLPLLDQVTIQLNDTTINCSSLYYYVLDSIINGRPLKESGIDEKTFKELTDTLISTNIILCNEKNDNDKIFDCHFSIASNNEKKTLNLPDPSLLTPKMLKNEKMGDIFAMRRMRIEAALVLTMKRLKVAQKEVLFEKMKENVNFRASNEDLEKCLSDLITKSYIIKDEKDNIVFTTE</sequence>
<dbReference type="InterPro" id="IPR016159">
    <property type="entry name" value="Cullin_repeat-like_dom_sf"/>
</dbReference>